<dbReference type="InterPro" id="IPR025714">
    <property type="entry name" value="Methyltranfer_dom"/>
</dbReference>
<dbReference type="CDD" id="cd02440">
    <property type="entry name" value="AdoMet_MTases"/>
    <property type="match status" value="1"/>
</dbReference>
<sequence length="181" mass="20510">MSFAEPEKLTLIFDAENREEWQRTSYILERLAIRDDMTVADIGAGTGYFSNIFADQAQKVYAIDCEPNMVSYMQRRFQQSSHSNIDISQSTKTDPCLPNGVDLVFVANTYRFIRERTQFLNNLHAQVSPNAHIVFVDFKGEQAQVSPQMVVAEVEQAGFRVIDLDVSGCPDHYVLSFAKVS</sequence>
<dbReference type="GO" id="GO:0032259">
    <property type="term" value="P:methylation"/>
    <property type="evidence" value="ECO:0007669"/>
    <property type="project" value="UniProtKB-KW"/>
</dbReference>
<proteinExistence type="predicted"/>
<dbReference type="Proteomes" id="UP001201549">
    <property type="component" value="Unassembled WGS sequence"/>
</dbReference>
<gene>
    <name evidence="2" type="ORF">L9G74_06465</name>
</gene>
<keyword evidence="2" id="KW-0489">Methyltransferase</keyword>
<keyword evidence="3" id="KW-1185">Reference proteome</keyword>
<dbReference type="Pfam" id="PF13847">
    <property type="entry name" value="Methyltransf_31"/>
    <property type="match status" value="1"/>
</dbReference>
<dbReference type="InterPro" id="IPR029063">
    <property type="entry name" value="SAM-dependent_MTases_sf"/>
</dbReference>
<dbReference type="GO" id="GO:0008168">
    <property type="term" value="F:methyltransferase activity"/>
    <property type="evidence" value="ECO:0007669"/>
    <property type="project" value="UniProtKB-KW"/>
</dbReference>
<dbReference type="EMBL" id="JAKOGG010000003">
    <property type="protein sequence ID" value="MCS4556076.1"/>
    <property type="molecule type" value="Genomic_DNA"/>
</dbReference>
<evidence type="ECO:0000259" key="1">
    <source>
        <dbReference type="Pfam" id="PF13847"/>
    </source>
</evidence>
<keyword evidence="2" id="KW-0808">Transferase</keyword>
<accession>A0ABT2FIE6</accession>
<dbReference type="Gene3D" id="3.40.50.150">
    <property type="entry name" value="Vaccinia Virus protein VP39"/>
    <property type="match status" value="1"/>
</dbReference>
<protein>
    <submittedName>
        <fullName evidence="2">Class I SAM-dependent methyltransferase</fullName>
    </submittedName>
</protein>
<organism evidence="2 3">
    <name type="scientific">Shewanella electrica</name>
    <dbReference type="NCBI Taxonomy" id="515560"/>
    <lineage>
        <taxon>Bacteria</taxon>
        <taxon>Pseudomonadati</taxon>
        <taxon>Pseudomonadota</taxon>
        <taxon>Gammaproteobacteria</taxon>
        <taxon>Alteromonadales</taxon>
        <taxon>Shewanellaceae</taxon>
        <taxon>Shewanella</taxon>
    </lineage>
</organism>
<feature type="domain" description="Methyltransferase" evidence="1">
    <location>
        <begin position="34"/>
        <end position="150"/>
    </location>
</feature>
<dbReference type="RefSeq" id="WP_238895479.1">
    <property type="nucleotide sequence ID" value="NZ_JAKOGG010000003.1"/>
</dbReference>
<dbReference type="SUPFAM" id="SSF53335">
    <property type="entry name" value="S-adenosyl-L-methionine-dependent methyltransferases"/>
    <property type="match status" value="1"/>
</dbReference>
<reference evidence="3" key="1">
    <citation type="submission" date="2023-07" db="EMBL/GenBank/DDBJ databases">
        <title>Shewanella mangrovi sp. nov., an acetaldehyde- degrading bacterium isolated from mangrove sediment.</title>
        <authorList>
            <person name="Liu Y."/>
        </authorList>
    </citation>
    <scope>NUCLEOTIDE SEQUENCE [LARGE SCALE GENOMIC DNA]</scope>
    <source>
        <strain evidence="3">C32</strain>
    </source>
</reference>
<evidence type="ECO:0000313" key="3">
    <source>
        <dbReference type="Proteomes" id="UP001201549"/>
    </source>
</evidence>
<name>A0ABT2FIE6_9GAMM</name>
<evidence type="ECO:0000313" key="2">
    <source>
        <dbReference type="EMBL" id="MCS4556076.1"/>
    </source>
</evidence>
<dbReference type="PANTHER" id="PTHR43861">
    <property type="entry name" value="TRANS-ACONITATE 2-METHYLTRANSFERASE-RELATED"/>
    <property type="match status" value="1"/>
</dbReference>
<comment type="caution">
    <text evidence="2">The sequence shown here is derived from an EMBL/GenBank/DDBJ whole genome shotgun (WGS) entry which is preliminary data.</text>
</comment>